<proteinExistence type="predicted"/>
<keyword evidence="2" id="KW-0812">Transmembrane</keyword>
<name>A0A9X4AA99_LACAM</name>
<dbReference type="InterPro" id="IPR010982">
    <property type="entry name" value="Lambda_DNA-bd_dom_sf"/>
</dbReference>
<accession>A0A9X4AA99</accession>
<dbReference type="PANTHER" id="PTHR46558:SF13">
    <property type="entry name" value="HTH-TYPE TRANSCRIPTIONAL REGULATOR IMMR"/>
    <property type="match status" value="1"/>
</dbReference>
<sequence length="179" mass="20015">MKLGQKIAELRKKSGLSQETLAEKMNVSRQAVSKWESNQSIPDIEKIVDLSELFGVTTDYLLKNGTPSFELPGKTTEEETKKLPKISDHEITQYLEVAKNAAHFESLALALIFLPIAAFCLFYSFTFISPNILGTVSYVLPVIIIAIALGCFIHGRLIMREYKAITQEQFDLTTAQKVS</sequence>
<comment type="caution">
    <text evidence="4">The sequence shown here is derived from an EMBL/GenBank/DDBJ whole genome shotgun (WGS) entry which is preliminary data.</text>
</comment>
<keyword evidence="2" id="KW-1133">Transmembrane helix</keyword>
<dbReference type="Pfam" id="PF01381">
    <property type="entry name" value="HTH_3"/>
    <property type="match status" value="1"/>
</dbReference>
<dbReference type="PROSITE" id="PS50943">
    <property type="entry name" value="HTH_CROC1"/>
    <property type="match status" value="1"/>
</dbReference>
<dbReference type="SMART" id="SM00530">
    <property type="entry name" value="HTH_XRE"/>
    <property type="match status" value="1"/>
</dbReference>
<dbReference type="PANTHER" id="PTHR46558">
    <property type="entry name" value="TRACRIPTIONAL REGULATORY PROTEIN-RELATED-RELATED"/>
    <property type="match status" value="1"/>
</dbReference>
<feature type="domain" description="HTH cro/C1-type" evidence="3">
    <location>
        <begin position="7"/>
        <end position="61"/>
    </location>
</feature>
<keyword evidence="2" id="KW-0472">Membrane</keyword>
<evidence type="ECO:0000313" key="4">
    <source>
        <dbReference type="EMBL" id="MDB6257276.1"/>
    </source>
</evidence>
<dbReference type="AlphaFoldDB" id="A0A9X4AA99"/>
<reference evidence="4" key="2">
    <citation type="submission" date="2022-10" db="EMBL/GenBank/DDBJ databases">
        <authorList>
            <person name="Kostovova I."/>
            <person name="Moravkova M."/>
            <person name="Pechar R."/>
        </authorList>
    </citation>
    <scope>NUCLEOTIDE SEQUENCE</scope>
    <source>
        <strain evidence="5">M356A</strain>
        <strain evidence="4">M490A</strain>
    </source>
</reference>
<dbReference type="InterPro" id="IPR001387">
    <property type="entry name" value="Cro/C1-type_HTH"/>
</dbReference>
<dbReference type="Proteomes" id="UP001143700">
    <property type="component" value="Unassembled WGS sequence"/>
</dbReference>
<gene>
    <name evidence="4" type="ORF">ODU72_01060</name>
    <name evidence="5" type="ORF">ODV15_03185</name>
</gene>
<dbReference type="EMBL" id="JAOTGU010000003">
    <property type="protein sequence ID" value="MDB6261575.1"/>
    <property type="molecule type" value="Genomic_DNA"/>
</dbReference>
<dbReference type="RefSeq" id="WP_271864418.1">
    <property type="nucleotide sequence ID" value="NZ_JAOTGQ010000003.1"/>
</dbReference>
<feature type="transmembrane region" description="Helical" evidence="2">
    <location>
        <begin position="132"/>
        <end position="153"/>
    </location>
</feature>
<evidence type="ECO:0000259" key="3">
    <source>
        <dbReference type="PROSITE" id="PS50943"/>
    </source>
</evidence>
<dbReference type="CDD" id="cd00093">
    <property type="entry name" value="HTH_XRE"/>
    <property type="match status" value="1"/>
</dbReference>
<evidence type="ECO:0000313" key="6">
    <source>
        <dbReference type="Proteomes" id="UP001141981"/>
    </source>
</evidence>
<keyword evidence="1" id="KW-0238">DNA-binding</keyword>
<dbReference type="GO" id="GO:0003677">
    <property type="term" value="F:DNA binding"/>
    <property type="evidence" value="ECO:0007669"/>
    <property type="project" value="UniProtKB-KW"/>
</dbReference>
<organism evidence="4 6">
    <name type="scientific">Lactobacillus amylovorus</name>
    <dbReference type="NCBI Taxonomy" id="1604"/>
    <lineage>
        <taxon>Bacteria</taxon>
        <taxon>Bacillati</taxon>
        <taxon>Bacillota</taxon>
        <taxon>Bacilli</taxon>
        <taxon>Lactobacillales</taxon>
        <taxon>Lactobacillaceae</taxon>
        <taxon>Lactobacillus</taxon>
    </lineage>
</organism>
<evidence type="ECO:0000256" key="2">
    <source>
        <dbReference type="SAM" id="Phobius"/>
    </source>
</evidence>
<dbReference type="Proteomes" id="UP001141981">
    <property type="component" value="Unassembled WGS sequence"/>
</dbReference>
<dbReference type="SUPFAM" id="SSF47413">
    <property type="entry name" value="lambda repressor-like DNA-binding domains"/>
    <property type="match status" value="1"/>
</dbReference>
<dbReference type="Gene3D" id="1.10.260.40">
    <property type="entry name" value="lambda repressor-like DNA-binding domains"/>
    <property type="match status" value="1"/>
</dbReference>
<protein>
    <submittedName>
        <fullName evidence="4">Helix-turn-helix domain-containing protein</fullName>
    </submittedName>
</protein>
<evidence type="ECO:0000256" key="1">
    <source>
        <dbReference type="ARBA" id="ARBA00023125"/>
    </source>
</evidence>
<evidence type="ECO:0000313" key="5">
    <source>
        <dbReference type="EMBL" id="MDB6261575.1"/>
    </source>
</evidence>
<reference evidence="4" key="1">
    <citation type="journal article" date="2022" name="Microorganisms">
        <title>Antibiotic Susceptibility, Resistance Gene Determinants and Corresponding Genomic Regions in Lactobacillus amylovorus Isolates Derived from Wild Boars and Domestic Pigs.</title>
        <authorList>
            <person name="Moravkova M."/>
            <person name="Kostovova I."/>
            <person name="Kavanova K."/>
            <person name="Pechar R."/>
            <person name="Stanek S."/>
            <person name="Brychta A."/>
            <person name="Zeman M."/>
            <person name="Kubasova T."/>
        </authorList>
    </citation>
    <scope>NUCLEOTIDE SEQUENCE</scope>
    <source>
        <strain evidence="5">M356A</strain>
        <strain evidence="4">M490A</strain>
    </source>
</reference>
<feature type="transmembrane region" description="Helical" evidence="2">
    <location>
        <begin position="107"/>
        <end position="126"/>
    </location>
</feature>
<dbReference type="EMBL" id="JAOTGY010000002">
    <property type="protein sequence ID" value="MDB6257276.1"/>
    <property type="molecule type" value="Genomic_DNA"/>
</dbReference>